<accession>A0A089ZCL9</accession>
<dbReference type="Proteomes" id="UP000279235">
    <property type="component" value="Unassembled WGS sequence"/>
</dbReference>
<reference evidence="4" key="7">
    <citation type="journal article" date="2023" name="Food Microbiol.">
        <title>Evaluation of the fermentation potential of lactic acid bacteria isolated from herbs, fruits and vegetables as starter cultures in nut-based milk alternatives.</title>
        <authorList>
            <person name="Huang W."/>
            <person name="Dong A."/>
            <person name="Pham H.T."/>
            <person name="Zhou C."/>
            <person name="Huo Z."/>
            <person name="Watjen A.P."/>
            <person name="Prakash S."/>
            <person name="Bang-Berthelsen C.H."/>
            <person name="Turner M.S."/>
        </authorList>
    </citation>
    <scope>NUCLEOTIDE SEQUENCE</scope>
    <source>
        <strain evidence="3">54</strain>
        <strain evidence="4">581</strain>
    </source>
</reference>
<dbReference type="KEGG" id="llj:LG36_0796"/>
<keyword evidence="1" id="KW-1133">Transmembrane helix</keyword>
<feature type="transmembrane region" description="Helical" evidence="1">
    <location>
        <begin position="12"/>
        <end position="31"/>
    </location>
</feature>
<keyword evidence="1" id="KW-0472">Membrane</keyword>
<protein>
    <submittedName>
        <fullName evidence="8">Oligosaccharyl transferase, archaeosortase A system-associated</fullName>
    </submittedName>
</protein>
<feature type="transmembrane region" description="Helical" evidence="1">
    <location>
        <begin position="94"/>
        <end position="114"/>
    </location>
</feature>
<evidence type="ECO:0000313" key="8">
    <source>
        <dbReference type="EMBL" id="SPS12869.1"/>
    </source>
</evidence>
<evidence type="ECO:0000313" key="9">
    <source>
        <dbReference type="Proteomes" id="UP000215635"/>
    </source>
</evidence>
<reference evidence="4" key="6">
    <citation type="submission" date="2022-10" db="EMBL/GenBank/DDBJ databases">
        <authorList>
            <person name="Turner M.S."/>
            <person name="Huang W."/>
        </authorList>
    </citation>
    <scope>NUCLEOTIDE SEQUENCE</scope>
    <source>
        <strain evidence="3">54</strain>
        <strain evidence="4">581</strain>
    </source>
</reference>
<dbReference type="EMBL" id="JAUCAE010000001">
    <property type="protein sequence ID" value="MDM7545489.1"/>
    <property type="molecule type" value="Genomic_DNA"/>
</dbReference>
<name>A0A089ZCL9_9LACT</name>
<dbReference type="Proteomes" id="UP001152598">
    <property type="component" value="Unassembled WGS sequence"/>
</dbReference>
<dbReference type="Proteomes" id="UP000225275">
    <property type="component" value="Unassembled WGS sequence"/>
</dbReference>
<sequence>MKDEVQLKKYLPSLIFAIILPVIAYLFLKMLGNSDTLALGIATAFPVVHMLWSLIRKKELNPVSLVAIIGFLISLLAVYLTHGNNLAFKLWHPILTAAIGTIFLLSVLLNRPLLELASEGENHRKMLIMTLFMGLVFIFHALSVILLAFFVETTAFVLLSKVIDFSAVGVLVLGLAFLRKKLN</sequence>
<evidence type="ECO:0000313" key="11">
    <source>
        <dbReference type="Proteomes" id="UP001152656"/>
    </source>
</evidence>
<evidence type="ECO:0000313" key="2">
    <source>
        <dbReference type="EMBL" id="MCW2281807.1"/>
    </source>
</evidence>
<feature type="transmembrane region" description="Helical" evidence="1">
    <location>
        <begin position="37"/>
        <end position="55"/>
    </location>
</feature>
<dbReference type="AlphaFoldDB" id="A0A089ZCL9"/>
<keyword evidence="8" id="KW-0808">Transferase</keyword>
<reference evidence="7" key="1">
    <citation type="submission" date="2017-01" db="EMBL/GenBank/DDBJ databases">
        <authorList>
            <person name="Lo R."/>
        </authorList>
    </citation>
    <scope>NUCLEOTIDE SEQUENCE</scope>
    <source>
        <strain evidence="7">537</strain>
    </source>
</reference>
<feature type="transmembrane region" description="Helical" evidence="1">
    <location>
        <begin position="126"/>
        <end position="150"/>
    </location>
</feature>
<reference evidence="5" key="8">
    <citation type="submission" date="2023-06" db="EMBL/GenBank/DDBJ databases">
        <title>Draft Genome Sequences of lactic acid bacteria strains isolated from fermented milk products.</title>
        <authorList>
            <person name="Elcheninov A.G."/>
            <person name="Klyukina A."/>
            <person name="Zayulina K.S."/>
            <person name="Gavirova L.A."/>
            <person name="Shcherbakova P.A."/>
            <person name="Shestakov A.I."/>
            <person name="Kublanov I.V."/>
            <person name="Kochetkova T.V."/>
        </authorList>
    </citation>
    <scope>NUCLEOTIDE SEQUENCE</scope>
    <source>
        <strain evidence="5">TOM.142</strain>
    </source>
</reference>
<dbReference type="RefSeq" id="WP_003132565.1">
    <property type="nucleotide sequence ID" value="NZ_AP025700.1"/>
</dbReference>
<reference evidence="10" key="4">
    <citation type="submission" date="2018-05" db="EMBL/GenBank/DDBJ databases">
        <authorList>
            <person name="Duru I."/>
        </authorList>
    </citation>
    <scope>NUCLEOTIDE SEQUENCE [LARGE SCALE GENOMIC DNA]</scope>
</reference>
<reference evidence="6 9" key="2">
    <citation type="submission" date="2017-04" db="EMBL/GenBank/DDBJ databases">
        <title>Kefir bacterial isolates.</title>
        <authorList>
            <person name="Kim Y."/>
            <person name="Blasche S."/>
            <person name="Patil K.R."/>
        </authorList>
    </citation>
    <scope>NUCLEOTIDE SEQUENCE [LARGE SCALE GENOMIC DNA]</scope>
    <source>
        <strain evidence="6 9">OG2</strain>
    </source>
</reference>
<dbReference type="Proteomes" id="UP001152656">
    <property type="component" value="Unassembled WGS sequence"/>
</dbReference>
<dbReference type="EMBL" id="OGTW02000114">
    <property type="protein sequence ID" value="SPS12869.1"/>
    <property type="molecule type" value="Genomic_DNA"/>
</dbReference>
<gene>
    <name evidence="8" type="ORF">AMHIJAGA_02828</name>
    <name evidence="6" type="ORF">B8W88_08490</name>
    <name evidence="7" type="ORF">BW154_08905</name>
    <name evidence="2" type="ORF">M2256_002329</name>
    <name evidence="4" type="ORF">OGZ39_08275</name>
    <name evidence="3" type="ORF">OGZ50_02075</name>
    <name evidence="5" type="ORF">QUD52_00355</name>
</gene>
<keyword evidence="1" id="KW-0812">Transmembrane</keyword>
<dbReference type="Proteomes" id="UP000215635">
    <property type="component" value="Unassembled WGS sequence"/>
</dbReference>
<reference evidence="2" key="9">
    <citation type="submission" date="2023-08" db="EMBL/GenBank/DDBJ databases">
        <title>Genomic analyses of the natural microbiome of Caenorhabditis elegans.</title>
        <authorList>
            <person name="Samuel B."/>
        </authorList>
    </citation>
    <scope>NUCLEOTIDE SEQUENCE</scope>
    <source>
        <strain evidence="2">BIGb0220</strain>
    </source>
</reference>
<dbReference type="GO" id="GO:0016740">
    <property type="term" value="F:transferase activity"/>
    <property type="evidence" value="ECO:0007669"/>
    <property type="project" value="UniProtKB-KW"/>
</dbReference>
<dbReference type="EMBL" id="JAOQNN010000002">
    <property type="protein sequence ID" value="MCW2281807.1"/>
    <property type="molecule type" value="Genomic_DNA"/>
</dbReference>
<evidence type="ECO:0000313" key="4">
    <source>
        <dbReference type="EMBL" id="MDG4981653.1"/>
    </source>
</evidence>
<dbReference type="EMBL" id="JAOWLV010000001">
    <property type="protein sequence ID" value="MDG4975531.1"/>
    <property type="molecule type" value="Genomic_DNA"/>
</dbReference>
<organism evidence="4 11">
    <name type="scientific">Lactococcus lactis</name>
    <dbReference type="NCBI Taxonomy" id="1358"/>
    <lineage>
        <taxon>Bacteria</taxon>
        <taxon>Bacillati</taxon>
        <taxon>Bacillota</taxon>
        <taxon>Bacilli</taxon>
        <taxon>Lactobacillales</taxon>
        <taxon>Streptococcaceae</taxon>
        <taxon>Lactococcus</taxon>
    </lineage>
</organism>
<evidence type="ECO:0000313" key="5">
    <source>
        <dbReference type="EMBL" id="MDM7545489.1"/>
    </source>
</evidence>
<dbReference type="Proteomes" id="UP001207687">
    <property type="component" value="Unassembled WGS sequence"/>
</dbReference>
<feature type="transmembrane region" description="Helical" evidence="1">
    <location>
        <begin position="156"/>
        <end position="178"/>
    </location>
</feature>
<dbReference type="EMBL" id="MTJS01000002">
    <property type="protein sequence ID" value="PFG89574.1"/>
    <property type="molecule type" value="Genomic_DNA"/>
</dbReference>
<feature type="transmembrane region" description="Helical" evidence="1">
    <location>
        <begin position="62"/>
        <end position="82"/>
    </location>
</feature>
<dbReference type="Proteomes" id="UP001240905">
    <property type="component" value="Unassembled WGS sequence"/>
</dbReference>
<evidence type="ECO:0000313" key="3">
    <source>
        <dbReference type="EMBL" id="MDG4975531.1"/>
    </source>
</evidence>
<evidence type="ECO:0000256" key="1">
    <source>
        <dbReference type="SAM" id="Phobius"/>
    </source>
</evidence>
<evidence type="ECO:0000313" key="6">
    <source>
        <dbReference type="EMBL" id="PAK88645.1"/>
    </source>
</evidence>
<evidence type="ECO:0000313" key="10">
    <source>
        <dbReference type="Proteomes" id="UP000279235"/>
    </source>
</evidence>
<evidence type="ECO:0000313" key="7">
    <source>
        <dbReference type="EMBL" id="PFG89574.1"/>
    </source>
</evidence>
<reference evidence="7" key="3">
    <citation type="journal article" date="2018" name="Food Control">
        <title>Characterization of Lactococcus lactis isolates from herbs, fruits and vegetables for use as biopreservatives against Listeria monocytogenes in cheese.</title>
        <authorList>
            <person name="Ho V."/>
            <person name="Lo R."/>
            <person name="Bansal N."/>
            <person name="Turner M.S."/>
        </authorList>
    </citation>
    <scope>NUCLEOTIDE SEQUENCE</scope>
    <source>
        <strain evidence="7">537</strain>
    </source>
</reference>
<reference evidence="8" key="5">
    <citation type="submission" date="2018-05" db="EMBL/GenBank/DDBJ databases">
        <authorList>
            <person name="Lanie J.A."/>
            <person name="Ng W.-L."/>
            <person name="Kazmierczak K.M."/>
            <person name="Andrzejewski T.M."/>
            <person name="Davidsen T.M."/>
            <person name="Wayne K.J."/>
            <person name="Tettelin H."/>
            <person name="Glass J.I."/>
            <person name="Rusch D."/>
            <person name="Podicherti R."/>
            <person name="Tsui H.-C.T."/>
            <person name="Winkler M.E."/>
        </authorList>
    </citation>
    <scope>NUCLEOTIDE SEQUENCE</scope>
    <source>
        <strain evidence="8">Lactococcus lactis</strain>
    </source>
</reference>
<dbReference type="EMBL" id="JAOWLP010000006">
    <property type="protein sequence ID" value="MDG4981653.1"/>
    <property type="molecule type" value="Genomic_DNA"/>
</dbReference>
<proteinExistence type="predicted"/>
<dbReference type="EMBL" id="NCWV01000010">
    <property type="protein sequence ID" value="PAK88645.1"/>
    <property type="molecule type" value="Genomic_DNA"/>
</dbReference>
<dbReference type="OMA" id="VAIAWTH"/>